<organism evidence="1 2">
    <name type="scientific">Desulfofustis limnaeus</name>
    <dbReference type="NCBI Taxonomy" id="2740163"/>
    <lineage>
        <taxon>Bacteria</taxon>
        <taxon>Pseudomonadati</taxon>
        <taxon>Thermodesulfobacteriota</taxon>
        <taxon>Desulfobulbia</taxon>
        <taxon>Desulfobulbales</taxon>
        <taxon>Desulfocapsaceae</taxon>
        <taxon>Desulfofustis</taxon>
    </lineage>
</organism>
<proteinExistence type="predicted"/>
<dbReference type="InterPro" id="IPR010982">
    <property type="entry name" value="Lambda_DNA-bd_dom_sf"/>
</dbReference>
<evidence type="ECO:0000313" key="2">
    <source>
        <dbReference type="Proteomes" id="UP000830055"/>
    </source>
</evidence>
<name>A0ABM7W9T2_9BACT</name>
<sequence length="162" mass="18027">MPAKITNLSEKTTAALVALGRTMRARRKALRVGAAVCAQAAGISRITLYRMENGWSSVTLGAYLSVADALGLEVELVPVERVATVESSQTEDSLPVRIHPSKYPWLKRLAWQIHGTDVLTPKEALGIYQRNWRHVDEDELEPQERNLIKALRLAFADVSIHD</sequence>
<accession>A0ABM7W9T2</accession>
<dbReference type="Gene3D" id="1.10.260.40">
    <property type="entry name" value="lambda repressor-like DNA-binding domains"/>
    <property type="match status" value="1"/>
</dbReference>
<gene>
    <name evidence="1" type="ORF">DPPLL_20430</name>
</gene>
<dbReference type="SUPFAM" id="SSF47413">
    <property type="entry name" value="lambda repressor-like DNA-binding domains"/>
    <property type="match status" value="1"/>
</dbReference>
<reference evidence="1 2" key="1">
    <citation type="submission" date="2022-01" db="EMBL/GenBank/DDBJ databases">
        <title>Desulfofustis limnae sp. nov., a novel mesophilic sulfate-reducing bacterium isolated from marsh soil.</title>
        <authorList>
            <person name="Watanabe M."/>
            <person name="Takahashi A."/>
            <person name="Kojima H."/>
            <person name="Fukui M."/>
        </authorList>
    </citation>
    <scope>NUCLEOTIDE SEQUENCE [LARGE SCALE GENOMIC DNA]</scope>
    <source>
        <strain evidence="1 2">PPLL</strain>
    </source>
</reference>
<evidence type="ECO:0000313" key="1">
    <source>
        <dbReference type="EMBL" id="BDD87678.1"/>
    </source>
</evidence>
<dbReference type="Pfam" id="PF13560">
    <property type="entry name" value="HTH_31"/>
    <property type="match status" value="1"/>
</dbReference>
<dbReference type="Proteomes" id="UP000830055">
    <property type="component" value="Chromosome"/>
</dbReference>
<dbReference type="RefSeq" id="WP_284151095.1">
    <property type="nucleotide sequence ID" value="NZ_AP025516.1"/>
</dbReference>
<dbReference type="InterPro" id="IPR001387">
    <property type="entry name" value="Cro/C1-type_HTH"/>
</dbReference>
<protein>
    <recommendedName>
        <fullName evidence="3">XRE family transcriptional regulator</fullName>
    </recommendedName>
</protein>
<dbReference type="CDD" id="cd00093">
    <property type="entry name" value="HTH_XRE"/>
    <property type="match status" value="1"/>
</dbReference>
<dbReference type="EMBL" id="AP025516">
    <property type="protein sequence ID" value="BDD87678.1"/>
    <property type="molecule type" value="Genomic_DNA"/>
</dbReference>
<keyword evidence="2" id="KW-1185">Reference proteome</keyword>
<evidence type="ECO:0008006" key="3">
    <source>
        <dbReference type="Google" id="ProtNLM"/>
    </source>
</evidence>